<name>A0ABS3KLG8_9PROT</name>
<dbReference type="RefSeq" id="WP_207415742.1">
    <property type="nucleotide sequence ID" value="NZ_CP061178.1"/>
</dbReference>
<evidence type="ECO:0000313" key="7">
    <source>
        <dbReference type="Proteomes" id="UP001518989"/>
    </source>
</evidence>
<evidence type="ECO:0000256" key="2">
    <source>
        <dbReference type="ARBA" id="ARBA00022630"/>
    </source>
</evidence>
<evidence type="ECO:0000313" key="6">
    <source>
        <dbReference type="EMBL" id="MBO1078314.1"/>
    </source>
</evidence>
<evidence type="ECO:0000259" key="5">
    <source>
        <dbReference type="Pfam" id="PF07992"/>
    </source>
</evidence>
<keyword evidence="3" id="KW-0274">FAD</keyword>
<dbReference type="SUPFAM" id="SSF51905">
    <property type="entry name" value="FAD/NAD(P)-binding domain"/>
    <property type="match status" value="2"/>
</dbReference>
<dbReference type="PRINTS" id="PR00368">
    <property type="entry name" value="FADPNR"/>
</dbReference>
<reference evidence="6 7" key="1">
    <citation type="submission" date="2020-09" db="EMBL/GenBank/DDBJ databases">
        <title>Roseomonas.</title>
        <authorList>
            <person name="Zhu W."/>
        </authorList>
    </citation>
    <scope>NUCLEOTIDE SEQUENCE [LARGE SCALE GENOMIC DNA]</scope>
    <source>
        <strain evidence="6 7">573</strain>
    </source>
</reference>
<feature type="domain" description="FAD/NAD(P)-binding" evidence="5">
    <location>
        <begin position="41"/>
        <end position="322"/>
    </location>
</feature>
<dbReference type="PRINTS" id="PR00411">
    <property type="entry name" value="PNDRDTASEI"/>
</dbReference>
<keyword evidence="4" id="KW-0560">Oxidoreductase</keyword>
<evidence type="ECO:0000256" key="4">
    <source>
        <dbReference type="ARBA" id="ARBA00023002"/>
    </source>
</evidence>
<proteinExistence type="predicted"/>
<evidence type="ECO:0000256" key="1">
    <source>
        <dbReference type="ARBA" id="ARBA00001974"/>
    </source>
</evidence>
<organism evidence="6 7">
    <name type="scientific">Roseomonas haemaphysalidis</name>
    <dbReference type="NCBI Taxonomy" id="2768162"/>
    <lineage>
        <taxon>Bacteria</taxon>
        <taxon>Pseudomonadati</taxon>
        <taxon>Pseudomonadota</taxon>
        <taxon>Alphaproteobacteria</taxon>
        <taxon>Acetobacterales</taxon>
        <taxon>Roseomonadaceae</taxon>
        <taxon>Roseomonas</taxon>
    </lineage>
</organism>
<dbReference type="Gene3D" id="3.50.50.100">
    <property type="match status" value="1"/>
</dbReference>
<dbReference type="PANTHER" id="PTHR42913">
    <property type="entry name" value="APOPTOSIS-INDUCING FACTOR 1"/>
    <property type="match status" value="1"/>
</dbReference>
<keyword evidence="2" id="KW-0285">Flavoprotein</keyword>
<dbReference type="InterPro" id="IPR051169">
    <property type="entry name" value="NADH-Q_oxidoreductase"/>
</dbReference>
<sequence length="402" mass="41549">MTDRRSGGGAAVGGIGSLGNAASGPYSALGTGAGSGIIGADILLLGAGHAHLLVLRHAQAFRRRGHRLTVVAPGPFWYSGLATGMLNGERAPAEDQVDVAALAARAGACFVRGEAVGLDPAAVRLADGRLLPFDAVSLALGSRTAPLPGAADWPDRVFPVKPIAGLWALRQALERRFATGRPVRVVVAGAGITGCELAASIAGLAARRGGVAEVTLLSGQGRPLRQLPGAAAARLLDGLGRRGIRHRPGQVTAVEATRLDTTHGPLGYDILAVATGLRPEPLVSRLGLPVGADGGLLVDGFLRSPADPRVHGAGDCIAFAGGALPRAGVFAVRQAPVLGHNLLAAAEGTTPRRFRPRRRYLWIMNLGDGTGLASYGPLRWRGRLALRCKDWLDRRFLAGLRG</sequence>
<dbReference type="InterPro" id="IPR036188">
    <property type="entry name" value="FAD/NAD-bd_sf"/>
</dbReference>
<protein>
    <submittedName>
        <fullName evidence="6">FAD-dependent oxidoreductase</fullName>
    </submittedName>
</protein>
<dbReference type="PANTHER" id="PTHR42913:SF9">
    <property type="entry name" value="SLR1591 PROTEIN"/>
    <property type="match status" value="1"/>
</dbReference>
<keyword evidence="7" id="KW-1185">Reference proteome</keyword>
<comment type="cofactor">
    <cofactor evidence="1">
        <name>FAD</name>
        <dbReference type="ChEBI" id="CHEBI:57692"/>
    </cofactor>
</comment>
<dbReference type="Pfam" id="PF07992">
    <property type="entry name" value="Pyr_redox_2"/>
    <property type="match status" value="1"/>
</dbReference>
<dbReference type="InterPro" id="IPR023753">
    <property type="entry name" value="FAD/NAD-binding_dom"/>
</dbReference>
<dbReference type="Proteomes" id="UP001518989">
    <property type="component" value="Unassembled WGS sequence"/>
</dbReference>
<evidence type="ECO:0000256" key="3">
    <source>
        <dbReference type="ARBA" id="ARBA00022827"/>
    </source>
</evidence>
<comment type="caution">
    <text evidence="6">The sequence shown here is derived from an EMBL/GenBank/DDBJ whole genome shotgun (WGS) entry which is preliminary data.</text>
</comment>
<accession>A0ABS3KLG8</accession>
<dbReference type="EMBL" id="JACTNG010000002">
    <property type="protein sequence ID" value="MBO1078314.1"/>
    <property type="molecule type" value="Genomic_DNA"/>
</dbReference>
<gene>
    <name evidence="6" type="ORF">IAI61_04680</name>
</gene>